<evidence type="ECO:0000256" key="2">
    <source>
        <dbReference type="ARBA" id="ARBA00022741"/>
    </source>
</evidence>
<feature type="domain" description="Protein kinase" evidence="6">
    <location>
        <begin position="12"/>
        <end position="268"/>
    </location>
</feature>
<dbReference type="PANTHER" id="PTHR43289">
    <property type="entry name" value="MITOGEN-ACTIVATED PROTEIN KINASE KINASE KINASE 20-RELATED"/>
    <property type="match status" value="1"/>
</dbReference>
<keyword evidence="7" id="KW-0723">Serine/threonine-protein kinase</keyword>
<protein>
    <submittedName>
        <fullName evidence="7">Serine/threonine protein kinase</fullName>
    </submittedName>
</protein>
<evidence type="ECO:0000313" key="7">
    <source>
        <dbReference type="EMBL" id="GGJ82220.1"/>
    </source>
</evidence>
<gene>
    <name evidence="7" type="ORF">GCM10008939_27650</name>
</gene>
<keyword evidence="1" id="KW-0808">Transferase</keyword>
<dbReference type="GO" id="GO:0004674">
    <property type="term" value="F:protein serine/threonine kinase activity"/>
    <property type="evidence" value="ECO:0007669"/>
    <property type="project" value="UniProtKB-KW"/>
</dbReference>
<dbReference type="RefSeq" id="WP_188963883.1">
    <property type="nucleotide sequence ID" value="NZ_BMOE01000010.1"/>
</dbReference>
<sequence length="268" mass="29372">MPLAGTLVDGQYHLVRPLGRGASSVVYFAVGRDGLAYAVKLFPPELRSHAEREYRNGAGLQHPRLARVLKATVVQNHPSLVLDFARGQVMFSRYVHRPSLRLHPELGHRGFESVQAANERRAYLLTLAHLLDALAHLHGVGIVHRDVKPENVIVDGNGSARLVDFDLSGPVGERFESPVRIGTAAFMSPEALRGEPLGPESDLYGVGLLLHWGLYGDLPADDLPHGRLSDDPLDRLRIALLNHDRDARPANAQQVRQALLQLAALPLA</sequence>
<reference evidence="7" key="1">
    <citation type="journal article" date="2014" name="Int. J. Syst. Evol. Microbiol.">
        <title>Complete genome sequence of Corynebacterium casei LMG S-19264T (=DSM 44701T), isolated from a smear-ripened cheese.</title>
        <authorList>
            <consortium name="US DOE Joint Genome Institute (JGI-PGF)"/>
            <person name="Walter F."/>
            <person name="Albersmeier A."/>
            <person name="Kalinowski J."/>
            <person name="Ruckert C."/>
        </authorList>
    </citation>
    <scope>NUCLEOTIDE SEQUENCE</scope>
    <source>
        <strain evidence="7">JCM 14371</strain>
    </source>
</reference>
<keyword evidence="2 5" id="KW-0547">Nucleotide-binding</keyword>
<dbReference type="SMART" id="SM00220">
    <property type="entry name" value="S_TKc"/>
    <property type="match status" value="1"/>
</dbReference>
<dbReference type="EMBL" id="BMOE01000010">
    <property type="protein sequence ID" value="GGJ82220.1"/>
    <property type="molecule type" value="Genomic_DNA"/>
</dbReference>
<dbReference type="PROSITE" id="PS00107">
    <property type="entry name" value="PROTEIN_KINASE_ATP"/>
    <property type="match status" value="1"/>
</dbReference>
<dbReference type="PROSITE" id="PS50011">
    <property type="entry name" value="PROTEIN_KINASE_DOM"/>
    <property type="match status" value="1"/>
</dbReference>
<dbReference type="PANTHER" id="PTHR43289:SF6">
    <property type="entry name" value="SERINE_THREONINE-PROTEIN KINASE NEKL-3"/>
    <property type="match status" value="1"/>
</dbReference>
<dbReference type="SUPFAM" id="SSF56112">
    <property type="entry name" value="Protein kinase-like (PK-like)"/>
    <property type="match status" value="1"/>
</dbReference>
<evidence type="ECO:0000256" key="5">
    <source>
        <dbReference type="PROSITE-ProRule" id="PRU10141"/>
    </source>
</evidence>
<dbReference type="Gene3D" id="1.10.510.10">
    <property type="entry name" value="Transferase(Phosphotransferase) domain 1"/>
    <property type="match status" value="1"/>
</dbReference>
<dbReference type="CDD" id="cd14014">
    <property type="entry name" value="STKc_PknB_like"/>
    <property type="match status" value="1"/>
</dbReference>
<dbReference type="InterPro" id="IPR011009">
    <property type="entry name" value="Kinase-like_dom_sf"/>
</dbReference>
<evidence type="ECO:0000256" key="4">
    <source>
        <dbReference type="ARBA" id="ARBA00022840"/>
    </source>
</evidence>
<dbReference type="PROSITE" id="PS00108">
    <property type="entry name" value="PROTEIN_KINASE_ST"/>
    <property type="match status" value="1"/>
</dbReference>
<evidence type="ECO:0000256" key="3">
    <source>
        <dbReference type="ARBA" id="ARBA00022777"/>
    </source>
</evidence>
<dbReference type="InterPro" id="IPR000719">
    <property type="entry name" value="Prot_kinase_dom"/>
</dbReference>
<reference evidence="7" key="2">
    <citation type="submission" date="2020-09" db="EMBL/GenBank/DDBJ databases">
        <authorList>
            <person name="Sun Q."/>
            <person name="Ohkuma M."/>
        </authorList>
    </citation>
    <scope>NUCLEOTIDE SEQUENCE</scope>
    <source>
        <strain evidence="7">JCM 14371</strain>
    </source>
</reference>
<proteinExistence type="predicted"/>
<dbReference type="Proteomes" id="UP000635726">
    <property type="component" value="Unassembled WGS sequence"/>
</dbReference>
<organism evidence="7 8">
    <name type="scientific">Deinococcus aquiradiocola</name>
    <dbReference type="NCBI Taxonomy" id="393059"/>
    <lineage>
        <taxon>Bacteria</taxon>
        <taxon>Thermotogati</taxon>
        <taxon>Deinococcota</taxon>
        <taxon>Deinococci</taxon>
        <taxon>Deinococcales</taxon>
        <taxon>Deinococcaceae</taxon>
        <taxon>Deinococcus</taxon>
    </lineage>
</organism>
<dbReference type="AlphaFoldDB" id="A0A917PJV2"/>
<comment type="caution">
    <text evidence="7">The sequence shown here is derived from an EMBL/GenBank/DDBJ whole genome shotgun (WGS) entry which is preliminary data.</text>
</comment>
<name>A0A917PJV2_9DEIO</name>
<accession>A0A917PJV2</accession>
<dbReference type="InterPro" id="IPR017441">
    <property type="entry name" value="Protein_kinase_ATP_BS"/>
</dbReference>
<dbReference type="InterPro" id="IPR008271">
    <property type="entry name" value="Ser/Thr_kinase_AS"/>
</dbReference>
<dbReference type="GO" id="GO:0005524">
    <property type="term" value="F:ATP binding"/>
    <property type="evidence" value="ECO:0007669"/>
    <property type="project" value="UniProtKB-UniRule"/>
</dbReference>
<evidence type="ECO:0000313" key="8">
    <source>
        <dbReference type="Proteomes" id="UP000635726"/>
    </source>
</evidence>
<evidence type="ECO:0000256" key="1">
    <source>
        <dbReference type="ARBA" id="ARBA00022679"/>
    </source>
</evidence>
<keyword evidence="3 7" id="KW-0418">Kinase</keyword>
<dbReference type="Pfam" id="PF00069">
    <property type="entry name" value="Pkinase"/>
    <property type="match status" value="1"/>
</dbReference>
<keyword evidence="4 5" id="KW-0067">ATP-binding</keyword>
<feature type="binding site" evidence="5">
    <location>
        <position position="40"/>
    </location>
    <ligand>
        <name>ATP</name>
        <dbReference type="ChEBI" id="CHEBI:30616"/>
    </ligand>
</feature>
<evidence type="ECO:0000259" key="6">
    <source>
        <dbReference type="PROSITE" id="PS50011"/>
    </source>
</evidence>
<keyword evidence="8" id="KW-1185">Reference proteome</keyword>